<evidence type="ECO:0000313" key="2">
    <source>
        <dbReference type="EMBL" id="MDT0551935.1"/>
    </source>
</evidence>
<feature type="domain" description="Nudix hydrolase" evidence="1">
    <location>
        <begin position="21"/>
        <end position="172"/>
    </location>
</feature>
<sequence>MNQKEVTIAKPVMLDKNFFSGHSVDCVILGFEQGEIKVLLLKWKAFEKWSLPGGFIGNDEDLDKAAIRILQERTGISLPFLEQFHSFGDVNRKGKESFLSEIKSLIGHDSNLINWISQRFISTGYLSLVNIKKCNLVPDELSERCEWVSLNNVSNLIYDHNEMIKMALQKIKMQLNYLPIGITLLDSKFTMKELQLLYQSILGKEIDRGNFQKKMLKLDILIRLEKQNLGGAHKAPYLYKFDKLKYKKLLKKGFGYIN</sequence>
<dbReference type="EMBL" id="JAVRHV010000001">
    <property type="protein sequence ID" value="MDT0551935.1"/>
    <property type="molecule type" value="Genomic_DNA"/>
</dbReference>
<dbReference type="InterPro" id="IPR054105">
    <property type="entry name" value="WHD_NrtR"/>
</dbReference>
<dbReference type="Pfam" id="PF21906">
    <property type="entry name" value="WHD_NrtR"/>
    <property type="match status" value="1"/>
</dbReference>
<dbReference type="InterPro" id="IPR036388">
    <property type="entry name" value="WH-like_DNA-bd_sf"/>
</dbReference>
<gene>
    <name evidence="2" type="ORF">RM519_01635</name>
</gene>
<dbReference type="InterPro" id="IPR036390">
    <property type="entry name" value="WH_DNA-bd_sf"/>
</dbReference>
<name>A0ABU2Y3V6_9FLAO</name>
<dbReference type="SUPFAM" id="SSF46785">
    <property type="entry name" value="Winged helix' DNA-binding domain"/>
    <property type="match status" value="1"/>
</dbReference>
<dbReference type="Gene3D" id="1.10.10.10">
    <property type="entry name" value="Winged helix-like DNA-binding domain superfamily/Winged helix DNA-binding domain"/>
    <property type="match status" value="1"/>
</dbReference>
<dbReference type="PROSITE" id="PS51462">
    <property type="entry name" value="NUDIX"/>
    <property type="match status" value="1"/>
</dbReference>
<organism evidence="2 3">
    <name type="scientific">Urechidicola vernalis</name>
    <dbReference type="NCBI Taxonomy" id="3075600"/>
    <lineage>
        <taxon>Bacteria</taxon>
        <taxon>Pseudomonadati</taxon>
        <taxon>Bacteroidota</taxon>
        <taxon>Flavobacteriia</taxon>
        <taxon>Flavobacteriales</taxon>
        <taxon>Flavobacteriaceae</taxon>
        <taxon>Urechidicola</taxon>
    </lineage>
</organism>
<comment type="caution">
    <text evidence="2">The sequence shown here is derived from an EMBL/GenBank/DDBJ whole genome shotgun (WGS) entry which is preliminary data.</text>
</comment>
<keyword evidence="3" id="KW-1185">Reference proteome</keyword>
<proteinExistence type="predicted"/>
<dbReference type="Proteomes" id="UP001252186">
    <property type="component" value="Unassembled WGS sequence"/>
</dbReference>
<dbReference type="CDD" id="cd18873">
    <property type="entry name" value="NUDIX_NadM_like"/>
    <property type="match status" value="1"/>
</dbReference>
<dbReference type="RefSeq" id="WP_311591754.1">
    <property type="nucleotide sequence ID" value="NZ_JAVRHV010000001.1"/>
</dbReference>
<dbReference type="PANTHER" id="PTHR43736:SF4">
    <property type="entry name" value="SLR1690 PROTEIN"/>
    <property type="match status" value="1"/>
</dbReference>
<dbReference type="Pfam" id="PF00293">
    <property type="entry name" value="NUDIX"/>
    <property type="match status" value="1"/>
</dbReference>
<protein>
    <submittedName>
        <fullName evidence="2">NUDIX domain-containing protein</fullName>
    </submittedName>
</protein>
<evidence type="ECO:0000313" key="3">
    <source>
        <dbReference type="Proteomes" id="UP001252186"/>
    </source>
</evidence>
<dbReference type="InterPro" id="IPR000086">
    <property type="entry name" value="NUDIX_hydrolase_dom"/>
</dbReference>
<accession>A0ABU2Y3V6</accession>
<dbReference type="Gene3D" id="3.90.79.10">
    <property type="entry name" value="Nucleoside Triphosphate Pyrophosphohydrolase"/>
    <property type="match status" value="1"/>
</dbReference>
<dbReference type="InterPro" id="IPR015797">
    <property type="entry name" value="NUDIX_hydrolase-like_dom_sf"/>
</dbReference>
<reference evidence="2 3" key="1">
    <citation type="submission" date="2023-09" db="EMBL/GenBank/DDBJ databases">
        <authorList>
            <person name="Rey-Velasco X."/>
        </authorList>
    </citation>
    <scope>NUCLEOTIDE SEQUENCE [LARGE SCALE GENOMIC DNA]</scope>
    <source>
        <strain evidence="2 3">P050</strain>
    </source>
</reference>
<evidence type="ECO:0000259" key="1">
    <source>
        <dbReference type="PROSITE" id="PS51462"/>
    </source>
</evidence>
<dbReference type="SUPFAM" id="SSF55811">
    <property type="entry name" value="Nudix"/>
    <property type="match status" value="1"/>
</dbReference>
<dbReference type="PANTHER" id="PTHR43736">
    <property type="entry name" value="ADP-RIBOSE PYROPHOSPHATASE"/>
    <property type="match status" value="1"/>
</dbReference>